<evidence type="ECO:0000256" key="8">
    <source>
        <dbReference type="RuleBase" id="RU004020"/>
    </source>
</evidence>
<keyword evidence="6" id="KW-0539">Nucleus</keyword>
<dbReference type="InterPro" id="IPR000232">
    <property type="entry name" value="HSF_DNA-bd"/>
</dbReference>
<dbReference type="HOGENOM" id="CLU_030308_8_2_1"/>
<evidence type="ECO:0000256" key="2">
    <source>
        <dbReference type="ARBA" id="ARBA00006403"/>
    </source>
</evidence>
<dbReference type="GO" id="GO:0003700">
    <property type="term" value="F:DNA-binding transcription factor activity"/>
    <property type="evidence" value="ECO:0007669"/>
    <property type="project" value="InterPro"/>
</dbReference>
<dbReference type="PROSITE" id="PS00434">
    <property type="entry name" value="HSF_DOMAIN"/>
    <property type="match status" value="1"/>
</dbReference>
<protein>
    <recommendedName>
        <fullName evidence="9">HSF-type DNA-binding domain-containing protein</fullName>
    </recommendedName>
</protein>
<dbReference type="Proteomes" id="UP000027195">
    <property type="component" value="Unassembled WGS sequence"/>
</dbReference>
<dbReference type="InterPro" id="IPR036390">
    <property type="entry name" value="WH_DNA-bd_sf"/>
</dbReference>
<keyword evidence="4" id="KW-0238">DNA-binding</keyword>
<evidence type="ECO:0000313" key="11">
    <source>
        <dbReference type="Proteomes" id="UP000027195"/>
    </source>
</evidence>
<comment type="subcellular location">
    <subcellularLocation>
        <location evidence="1">Nucleus</location>
    </subcellularLocation>
</comment>
<feature type="non-terminal residue" evidence="10">
    <location>
        <position position="170"/>
    </location>
</feature>
<dbReference type="InterPro" id="IPR036388">
    <property type="entry name" value="WH-like_DNA-bd_sf"/>
</dbReference>
<feature type="domain" description="HSF-type DNA-binding" evidence="9">
    <location>
        <begin position="33"/>
        <end position="57"/>
    </location>
</feature>
<dbReference type="STRING" id="930990.A0A067MWU7"/>
<dbReference type="PANTHER" id="PTHR10015">
    <property type="entry name" value="HEAT SHOCK TRANSCRIPTION FACTOR"/>
    <property type="match status" value="1"/>
</dbReference>
<evidence type="ECO:0000313" key="10">
    <source>
        <dbReference type="EMBL" id="KDQ16312.1"/>
    </source>
</evidence>
<sequence length="170" mass="19533">MVSNPETDESIYWAPDGESFFVSDPESFSRELLPRSFKHKNFASFVRQLNMYGFHKIPQLHQGVLKNETETELCQFMNPYFQRGKPDLASTIQRKNGNAEGIAIGPVVLQSITSELGAIKRHQTTITSDLKELQESNQRLWHESFKSRDRQQQLQDTINKILKFLAGVFG</sequence>
<evidence type="ECO:0000256" key="5">
    <source>
        <dbReference type="ARBA" id="ARBA00023163"/>
    </source>
</evidence>
<dbReference type="AlphaFoldDB" id="A0A067MWU7"/>
<comment type="subunit">
    <text evidence="7">Homotrimer. Homotrimerization increases the affinity of HSF1 to DNA. Interacts with transcriptional coregulator SSA1 on chromatin.</text>
</comment>
<evidence type="ECO:0000256" key="3">
    <source>
        <dbReference type="ARBA" id="ARBA00023015"/>
    </source>
</evidence>
<dbReference type="PRINTS" id="PR00056">
    <property type="entry name" value="HSFDOMAIN"/>
</dbReference>
<dbReference type="Pfam" id="PF00447">
    <property type="entry name" value="HSF_DNA-bind"/>
    <property type="match status" value="1"/>
</dbReference>
<evidence type="ECO:0000259" key="9">
    <source>
        <dbReference type="PROSITE" id="PS00434"/>
    </source>
</evidence>
<gene>
    <name evidence="10" type="ORF">BOTBODRAFT_87464</name>
</gene>
<organism evidence="10 11">
    <name type="scientific">Botryobasidium botryosum (strain FD-172 SS1)</name>
    <dbReference type="NCBI Taxonomy" id="930990"/>
    <lineage>
        <taxon>Eukaryota</taxon>
        <taxon>Fungi</taxon>
        <taxon>Dikarya</taxon>
        <taxon>Basidiomycota</taxon>
        <taxon>Agaricomycotina</taxon>
        <taxon>Agaricomycetes</taxon>
        <taxon>Cantharellales</taxon>
        <taxon>Botryobasidiaceae</taxon>
        <taxon>Botryobasidium</taxon>
    </lineage>
</organism>
<proteinExistence type="inferred from homology"/>
<evidence type="ECO:0000256" key="4">
    <source>
        <dbReference type="ARBA" id="ARBA00023125"/>
    </source>
</evidence>
<evidence type="ECO:0000256" key="7">
    <source>
        <dbReference type="ARBA" id="ARBA00062171"/>
    </source>
</evidence>
<accession>A0A067MWU7</accession>
<dbReference type="SMART" id="SM00415">
    <property type="entry name" value="HSF"/>
    <property type="match status" value="1"/>
</dbReference>
<name>A0A067MWU7_BOTB1</name>
<dbReference type="Gene3D" id="1.10.10.10">
    <property type="entry name" value="Winged helix-like DNA-binding domain superfamily/Winged helix DNA-binding domain"/>
    <property type="match status" value="1"/>
</dbReference>
<keyword evidence="11" id="KW-1185">Reference proteome</keyword>
<dbReference type="PANTHER" id="PTHR10015:SF427">
    <property type="entry name" value="HEAT SHOCK FACTOR PROTEIN"/>
    <property type="match status" value="1"/>
</dbReference>
<comment type="similarity">
    <text evidence="2 8">Belongs to the HSF family.</text>
</comment>
<keyword evidence="3" id="KW-0805">Transcription regulation</keyword>
<dbReference type="FunFam" id="1.10.10.10:FF:000027">
    <property type="entry name" value="Heat shock transcription factor 1"/>
    <property type="match status" value="1"/>
</dbReference>
<dbReference type="OrthoDB" id="60033at2759"/>
<dbReference type="GO" id="GO:0043565">
    <property type="term" value="F:sequence-specific DNA binding"/>
    <property type="evidence" value="ECO:0007669"/>
    <property type="project" value="InterPro"/>
</dbReference>
<dbReference type="InParanoid" id="A0A067MWU7"/>
<reference evidence="11" key="1">
    <citation type="journal article" date="2014" name="Proc. Natl. Acad. Sci. U.S.A.">
        <title>Extensive sampling of basidiomycete genomes demonstrates inadequacy of the white-rot/brown-rot paradigm for wood decay fungi.</title>
        <authorList>
            <person name="Riley R."/>
            <person name="Salamov A.A."/>
            <person name="Brown D.W."/>
            <person name="Nagy L.G."/>
            <person name="Floudas D."/>
            <person name="Held B.W."/>
            <person name="Levasseur A."/>
            <person name="Lombard V."/>
            <person name="Morin E."/>
            <person name="Otillar R."/>
            <person name="Lindquist E.A."/>
            <person name="Sun H."/>
            <person name="LaButti K.M."/>
            <person name="Schmutz J."/>
            <person name="Jabbour D."/>
            <person name="Luo H."/>
            <person name="Baker S.E."/>
            <person name="Pisabarro A.G."/>
            <person name="Walton J.D."/>
            <person name="Blanchette R.A."/>
            <person name="Henrissat B."/>
            <person name="Martin F."/>
            <person name="Cullen D."/>
            <person name="Hibbett D.S."/>
            <person name="Grigoriev I.V."/>
        </authorList>
    </citation>
    <scope>NUCLEOTIDE SEQUENCE [LARGE SCALE GENOMIC DNA]</scope>
    <source>
        <strain evidence="11">FD-172 SS1</strain>
    </source>
</reference>
<dbReference type="SUPFAM" id="SSF46785">
    <property type="entry name" value="Winged helix' DNA-binding domain"/>
    <property type="match status" value="1"/>
</dbReference>
<evidence type="ECO:0000256" key="1">
    <source>
        <dbReference type="ARBA" id="ARBA00004123"/>
    </source>
</evidence>
<keyword evidence="5" id="KW-0804">Transcription</keyword>
<dbReference type="EMBL" id="KL198028">
    <property type="protein sequence ID" value="KDQ16312.1"/>
    <property type="molecule type" value="Genomic_DNA"/>
</dbReference>
<dbReference type="GO" id="GO:0005634">
    <property type="term" value="C:nucleus"/>
    <property type="evidence" value="ECO:0007669"/>
    <property type="project" value="UniProtKB-SubCell"/>
</dbReference>
<evidence type="ECO:0000256" key="6">
    <source>
        <dbReference type="ARBA" id="ARBA00023242"/>
    </source>
</evidence>